<dbReference type="GO" id="GO:0016706">
    <property type="term" value="F:2-oxoglutarate-dependent dioxygenase activity"/>
    <property type="evidence" value="ECO:0007669"/>
    <property type="project" value="UniProtKB-UniRule"/>
</dbReference>
<evidence type="ECO:0000313" key="9">
    <source>
        <dbReference type="EMBL" id="AJG20983.1"/>
    </source>
</evidence>
<name>A0A0C4YDP7_9BURK</name>
<dbReference type="GO" id="GO:0006879">
    <property type="term" value="P:intracellular iron ion homeostasis"/>
    <property type="evidence" value="ECO:0007669"/>
    <property type="project" value="TreeGrafter"/>
</dbReference>
<dbReference type="Gene3D" id="4.10.860.20">
    <property type="entry name" value="Rabenosyn, Rab binding domain"/>
    <property type="match status" value="1"/>
</dbReference>
<dbReference type="SUPFAM" id="SSF51197">
    <property type="entry name" value="Clavaminate synthase-like"/>
    <property type="match status" value="1"/>
</dbReference>
<dbReference type="InterPro" id="IPR041097">
    <property type="entry name" value="PKHD_C"/>
</dbReference>
<keyword evidence="5 7" id="KW-0560">Oxidoreductase</keyword>
<dbReference type="AlphaFoldDB" id="A0A0C4YDP7"/>
<dbReference type="PROSITE" id="PS51471">
    <property type="entry name" value="FE2OG_OXY"/>
    <property type="match status" value="1"/>
</dbReference>
<evidence type="ECO:0000256" key="4">
    <source>
        <dbReference type="ARBA" id="ARBA00022964"/>
    </source>
</evidence>
<dbReference type="Proteomes" id="UP000031843">
    <property type="component" value="Chromosome main"/>
</dbReference>
<dbReference type="PANTHER" id="PTHR41536">
    <property type="entry name" value="PKHD-TYPE HYDROXYLASE YBIX"/>
    <property type="match status" value="1"/>
</dbReference>
<comment type="cofactor">
    <cofactor evidence="7">
        <name>Fe(2+)</name>
        <dbReference type="ChEBI" id="CHEBI:29033"/>
    </cofactor>
    <text evidence="7">Binds 1 Fe(2+) ion per subunit.</text>
</comment>
<proteinExistence type="inferred from homology"/>
<evidence type="ECO:0000256" key="5">
    <source>
        <dbReference type="ARBA" id="ARBA00023002"/>
    </source>
</evidence>
<evidence type="ECO:0000256" key="7">
    <source>
        <dbReference type="HAMAP-Rule" id="MF_00657"/>
    </source>
</evidence>
<evidence type="ECO:0000256" key="2">
    <source>
        <dbReference type="ARBA" id="ARBA00022723"/>
    </source>
</evidence>
<evidence type="ECO:0000256" key="3">
    <source>
        <dbReference type="ARBA" id="ARBA00022896"/>
    </source>
</evidence>
<evidence type="ECO:0000313" key="10">
    <source>
        <dbReference type="Proteomes" id="UP000031843"/>
    </source>
</evidence>
<dbReference type="EMBL" id="CP010536">
    <property type="protein sequence ID" value="AJG20983.1"/>
    <property type="molecule type" value="Genomic_DNA"/>
</dbReference>
<accession>A0A0C4YDP7</accession>
<evidence type="ECO:0000256" key="1">
    <source>
        <dbReference type="ARBA" id="ARBA00001961"/>
    </source>
</evidence>
<keyword evidence="3 7" id="KW-0847">Vitamin C</keyword>
<feature type="binding site" evidence="7">
    <location>
        <position position="120"/>
    </location>
    <ligand>
        <name>Fe cation</name>
        <dbReference type="ChEBI" id="CHEBI:24875"/>
    </ligand>
</feature>
<dbReference type="Pfam" id="PF18331">
    <property type="entry name" value="PKHD_C"/>
    <property type="match status" value="1"/>
</dbReference>
<dbReference type="NCBIfam" id="NF003975">
    <property type="entry name" value="PRK05467.1-4"/>
    <property type="match status" value="1"/>
</dbReference>
<dbReference type="InterPro" id="IPR006620">
    <property type="entry name" value="Pro_4_hyd_alph"/>
</dbReference>
<dbReference type="GO" id="GO:0031418">
    <property type="term" value="F:L-ascorbic acid binding"/>
    <property type="evidence" value="ECO:0007669"/>
    <property type="project" value="UniProtKB-KW"/>
</dbReference>
<dbReference type="Pfam" id="PF13640">
    <property type="entry name" value="2OG-FeII_Oxy_3"/>
    <property type="match status" value="1"/>
</dbReference>
<dbReference type="InterPro" id="IPR044862">
    <property type="entry name" value="Pro_4_hyd_alph_FE2OG_OXY"/>
</dbReference>
<dbReference type="STRING" id="68895.RR42_m3617"/>
<organism evidence="9 10">
    <name type="scientific">Cupriavidus basilensis</name>
    <dbReference type="NCBI Taxonomy" id="68895"/>
    <lineage>
        <taxon>Bacteria</taxon>
        <taxon>Pseudomonadati</taxon>
        <taxon>Pseudomonadota</taxon>
        <taxon>Betaproteobacteria</taxon>
        <taxon>Burkholderiales</taxon>
        <taxon>Burkholderiaceae</taxon>
        <taxon>Cupriavidus</taxon>
    </lineage>
</organism>
<keyword evidence="6 7" id="KW-0408">Iron</keyword>
<feature type="binding site" evidence="7">
    <location>
        <position position="193"/>
    </location>
    <ligand>
        <name>2-oxoglutarate</name>
        <dbReference type="ChEBI" id="CHEBI:16810"/>
    </ligand>
</feature>
<comment type="cofactor">
    <cofactor evidence="1 7">
        <name>L-ascorbate</name>
        <dbReference type="ChEBI" id="CHEBI:38290"/>
    </cofactor>
</comment>
<dbReference type="SMART" id="SM00702">
    <property type="entry name" value="P4Hc"/>
    <property type="match status" value="1"/>
</dbReference>
<feature type="binding site" evidence="7">
    <location>
        <position position="122"/>
    </location>
    <ligand>
        <name>Fe cation</name>
        <dbReference type="ChEBI" id="CHEBI:24875"/>
    </ligand>
</feature>
<keyword evidence="2 7" id="KW-0479">Metal-binding</keyword>
<sequence>MPRHAAAPETSRALAPNPVEIVMLVCIPKVLNAEQLAVLRQHLDQAGTAWVDGRVSAGYSGAPVKFNQQIDERAEVAQQCQHLILGMLERNPLFISAALPNIVYPPMFNRYSEGMTFGAHVDGSVRIHPHNGRKLRTDVSATLFLSDPASYDGGELQVEDTYGTHSVKLEAGDMVIYPATSLHQVTPITRGTRVASFFWIQSLVRDDAQRALLFDLDNAIQKLNQTGADDGARRSLVGCYHNLLRQWTET</sequence>
<dbReference type="Gene3D" id="2.60.120.620">
    <property type="entry name" value="q2cbj1_9rhob like domain"/>
    <property type="match status" value="1"/>
</dbReference>
<dbReference type="GO" id="GO:0006974">
    <property type="term" value="P:DNA damage response"/>
    <property type="evidence" value="ECO:0007669"/>
    <property type="project" value="TreeGrafter"/>
</dbReference>
<feature type="domain" description="Fe2OG dioxygenase" evidence="8">
    <location>
        <begin position="102"/>
        <end position="202"/>
    </location>
</feature>
<dbReference type="KEGG" id="cbw:RR42_m3617"/>
<keyword evidence="4 7" id="KW-0223">Dioxygenase</keyword>
<dbReference type="InterPro" id="IPR005123">
    <property type="entry name" value="Oxoglu/Fe-dep_dioxygenase_dom"/>
</dbReference>
<keyword evidence="10" id="KW-1185">Reference proteome</keyword>
<protein>
    <submittedName>
        <fullName evidence="9">Iron-uptake factor PiuC</fullName>
    </submittedName>
</protein>
<evidence type="ECO:0000256" key="6">
    <source>
        <dbReference type="ARBA" id="ARBA00023004"/>
    </source>
</evidence>
<dbReference type="HAMAP" id="MF_00657">
    <property type="entry name" value="Hydroxyl_YbiX"/>
    <property type="match status" value="1"/>
</dbReference>
<dbReference type="GO" id="GO:0005506">
    <property type="term" value="F:iron ion binding"/>
    <property type="evidence" value="ECO:0007669"/>
    <property type="project" value="UniProtKB-UniRule"/>
</dbReference>
<gene>
    <name evidence="9" type="ORF">RR42_m3617</name>
</gene>
<dbReference type="PANTHER" id="PTHR41536:SF1">
    <property type="entry name" value="PKHD-TYPE HYDROXYLASE YBIX"/>
    <property type="match status" value="1"/>
</dbReference>
<dbReference type="NCBIfam" id="NF003974">
    <property type="entry name" value="PRK05467.1-3"/>
    <property type="match status" value="1"/>
</dbReference>
<feature type="binding site" evidence="7">
    <location>
        <position position="183"/>
    </location>
    <ligand>
        <name>Fe cation</name>
        <dbReference type="ChEBI" id="CHEBI:24875"/>
    </ligand>
</feature>
<reference evidence="9 10" key="1">
    <citation type="journal article" date="2015" name="Genome Announc.">
        <title>Complete Genome Sequence of Cupriavidus basilensis 4G11, Isolated from the Oak Ridge Field Research Center Site.</title>
        <authorList>
            <person name="Ray J."/>
            <person name="Waters R.J."/>
            <person name="Skerker J.M."/>
            <person name="Kuehl J.V."/>
            <person name="Price M.N."/>
            <person name="Huang J."/>
            <person name="Chakraborty R."/>
            <person name="Arkin A.P."/>
            <person name="Deutschbauer A."/>
        </authorList>
    </citation>
    <scope>NUCLEOTIDE SEQUENCE [LARGE SCALE GENOMIC DNA]</scope>
    <source>
        <strain evidence="9">4G11</strain>
    </source>
</reference>
<evidence type="ECO:0000259" key="8">
    <source>
        <dbReference type="PROSITE" id="PS51471"/>
    </source>
</evidence>
<dbReference type="InterPro" id="IPR023550">
    <property type="entry name" value="PKHD_hydroxylase"/>
</dbReference>